<sequence>MLRYGLPALYAGFVLFSLARIWLNRPGRRPGIGGYMFGATVSYIVVFDAAYGITAAVAEALSGEAGVVFWAEAVLLIPLCWLIWRGLRILFPWPLTLEDEKAPAPAA</sequence>
<name>A0A1I3KAC0_9RHOB</name>
<feature type="transmembrane region" description="Helical" evidence="1">
    <location>
        <begin position="35"/>
        <end position="53"/>
    </location>
</feature>
<keyword evidence="1" id="KW-0472">Membrane</keyword>
<dbReference type="Proteomes" id="UP000199377">
    <property type="component" value="Unassembled WGS sequence"/>
</dbReference>
<feature type="transmembrane region" description="Helical" evidence="1">
    <location>
        <begin position="6"/>
        <end position="23"/>
    </location>
</feature>
<keyword evidence="3" id="KW-1185">Reference proteome</keyword>
<evidence type="ECO:0000313" key="2">
    <source>
        <dbReference type="EMBL" id="SFI69442.1"/>
    </source>
</evidence>
<dbReference type="AlphaFoldDB" id="A0A1I3KAC0"/>
<accession>A0A1I3KAC0</accession>
<proteinExistence type="predicted"/>
<dbReference type="STRING" id="1114924.SAMN05216258_108365"/>
<gene>
    <name evidence="2" type="ORF">SAMN05216258_108365</name>
</gene>
<dbReference type="RefSeq" id="WP_092862210.1">
    <property type="nucleotide sequence ID" value="NZ_FOQH01000008.1"/>
</dbReference>
<dbReference type="EMBL" id="FOQH01000008">
    <property type="protein sequence ID" value="SFI69442.1"/>
    <property type="molecule type" value="Genomic_DNA"/>
</dbReference>
<evidence type="ECO:0000313" key="3">
    <source>
        <dbReference type="Proteomes" id="UP000199377"/>
    </source>
</evidence>
<keyword evidence="1" id="KW-1133">Transmembrane helix</keyword>
<protein>
    <submittedName>
        <fullName evidence="2">Uncharacterized protein</fullName>
    </submittedName>
</protein>
<reference evidence="2 3" key="1">
    <citation type="submission" date="2016-10" db="EMBL/GenBank/DDBJ databases">
        <authorList>
            <person name="de Groot N.N."/>
        </authorList>
    </citation>
    <scope>NUCLEOTIDE SEQUENCE [LARGE SCALE GENOMIC DNA]</scope>
    <source>
        <strain evidence="2 3">CGMCC 1.11030</strain>
    </source>
</reference>
<feature type="transmembrane region" description="Helical" evidence="1">
    <location>
        <begin position="65"/>
        <end position="84"/>
    </location>
</feature>
<keyword evidence="1" id="KW-0812">Transmembrane</keyword>
<evidence type="ECO:0000256" key="1">
    <source>
        <dbReference type="SAM" id="Phobius"/>
    </source>
</evidence>
<organism evidence="2 3">
    <name type="scientific">Albimonas pacifica</name>
    <dbReference type="NCBI Taxonomy" id="1114924"/>
    <lineage>
        <taxon>Bacteria</taxon>
        <taxon>Pseudomonadati</taxon>
        <taxon>Pseudomonadota</taxon>
        <taxon>Alphaproteobacteria</taxon>
        <taxon>Rhodobacterales</taxon>
        <taxon>Paracoccaceae</taxon>
        <taxon>Albimonas</taxon>
    </lineage>
</organism>